<gene>
    <name evidence="2" type="ORF">ACJDTP_02805</name>
</gene>
<evidence type="ECO:0000259" key="1">
    <source>
        <dbReference type="PROSITE" id="PS50943"/>
    </source>
</evidence>
<evidence type="ECO:0000313" key="3">
    <source>
        <dbReference type="Proteomes" id="UP001623600"/>
    </source>
</evidence>
<reference evidence="2 3" key="1">
    <citation type="submission" date="2024-11" db="EMBL/GenBank/DDBJ databases">
        <authorList>
            <person name="Heng Y.C."/>
            <person name="Lim A.C.H."/>
            <person name="Lee J.K.Y."/>
            <person name="Kittelmann S."/>
        </authorList>
    </citation>
    <scope>NUCLEOTIDE SEQUENCE [LARGE SCALE GENOMIC DNA]</scope>
    <source>
        <strain evidence="2 3">WILCCON 0112</strain>
    </source>
</reference>
<organism evidence="2 3">
    <name type="scientific">Candidatus Clostridium helianthi</name>
    <dbReference type="NCBI Taxonomy" id="3381660"/>
    <lineage>
        <taxon>Bacteria</taxon>
        <taxon>Bacillati</taxon>
        <taxon>Bacillota</taxon>
        <taxon>Clostridia</taxon>
        <taxon>Eubacteriales</taxon>
        <taxon>Clostridiaceae</taxon>
        <taxon>Clostridium</taxon>
    </lineage>
</organism>
<dbReference type="Pfam" id="PF01381">
    <property type="entry name" value="HTH_3"/>
    <property type="match status" value="1"/>
</dbReference>
<dbReference type="SMART" id="SM00530">
    <property type="entry name" value="HTH_XRE"/>
    <property type="match status" value="1"/>
</dbReference>
<keyword evidence="3" id="KW-1185">Reference proteome</keyword>
<sequence>MQNIGKNSLGSFIKELRKSKGVSLEEMETGTGLSRSYINRLENSSRDNPTLDCIGRLIQYFDIPFSSMAEFCNCQNSLEDGRVQNLDFILLNERYLFANLEVDMESKTILRNLIQELENYTTSVSVCRQDEAKILDIVGLLRERLSS</sequence>
<dbReference type="SUPFAM" id="SSF47413">
    <property type="entry name" value="lambda repressor-like DNA-binding domains"/>
    <property type="match status" value="1"/>
</dbReference>
<evidence type="ECO:0000313" key="2">
    <source>
        <dbReference type="EMBL" id="MFL0163997.1"/>
    </source>
</evidence>
<dbReference type="CDD" id="cd00093">
    <property type="entry name" value="HTH_XRE"/>
    <property type="match status" value="1"/>
</dbReference>
<dbReference type="RefSeq" id="WP_406760452.1">
    <property type="nucleotide sequence ID" value="NZ_JBJIAB010000002.1"/>
</dbReference>
<protein>
    <submittedName>
        <fullName evidence="2">Helix-turn-helix domain-containing protein</fullName>
    </submittedName>
</protein>
<comment type="caution">
    <text evidence="2">The sequence shown here is derived from an EMBL/GenBank/DDBJ whole genome shotgun (WGS) entry which is preliminary data.</text>
</comment>
<accession>A0ABW8S1F0</accession>
<feature type="domain" description="HTH cro/C1-type" evidence="1">
    <location>
        <begin position="13"/>
        <end position="68"/>
    </location>
</feature>
<name>A0ABW8S1F0_9CLOT</name>
<dbReference type="PROSITE" id="PS50943">
    <property type="entry name" value="HTH_CROC1"/>
    <property type="match status" value="1"/>
</dbReference>
<dbReference type="Gene3D" id="1.10.260.40">
    <property type="entry name" value="lambda repressor-like DNA-binding domains"/>
    <property type="match status" value="1"/>
</dbReference>
<dbReference type="EMBL" id="JBJIAB010000002">
    <property type="protein sequence ID" value="MFL0163997.1"/>
    <property type="molecule type" value="Genomic_DNA"/>
</dbReference>
<dbReference type="InterPro" id="IPR001387">
    <property type="entry name" value="Cro/C1-type_HTH"/>
</dbReference>
<dbReference type="InterPro" id="IPR010982">
    <property type="entry name" value="Lambda_DNA-bd_dom_sf"/>
</dbReference>
<dbReference type="Proteomes" id="UP001623600">
    <property type="component" value="Unassembled WGS sequence"/>
</dbReference>
<proteinExistence type="predicted"/>